<evidence type="ECO:0000313" key="2">
    <source>
        <dbReference type="EMBL" id="KRZ73042.1"/>
    </source>
</evidence>
<evidence type="ECO:0000313" key="3">
    <source>
        <dbReference type="Proteomes" id="UP000054843"/>
    </source>
</evidence>
<dbReference type="Proteomes" id="UP000054843">
    <property type="component" value="Unassembled WGS sequence"/>
</dbReference>
<feature type="domain" description="PiggyBac transposable element-derived protein" evidence="1">
    <location>
        <begin position="4"/>
        <end position="81"/>
    </location>
</feature>
<name>A0A0V1MN74_9BILA</name>
<accession>A0A0V1MN74</accession>
<dbReference type="PANTHER" id="PTHR46599:SF6">
    <property type="entry name" value="DUAL SPECIFICITY PHOSPHATASE 26"/>
    <property type="match status" value="1"/>
</dbReference>
<dbReference type="OrthoDB" id="5876240at2759"/>
<sequence length="94" mass="10941">MNNLVGFCRTCSFRVNLKTKPNRYGIKVWMLRDVETSYAWNFQVYLGKTGSQREAKQGKHVFLDLVHGLGQGHKITTDTFFYIVSPYLLYWASV</sequence>
<dbReference type="InterPro" id="IPR029526">
    <property type="entry name" value="PGBD"/>
</dbReference>
<dbReference type="AlphaFoldDB" id="A0A0V1MN74"/>
<protein>
    <recommendedName>
        <fullName evidence="1">PiggyBac transposable element-derived protein domain-containing protein</fullName>
    </recommendedName>
</protein>
<dbReference type="STRING" id="268474.A0A0V1MN74"/>
<dbReference type="EMBL" id="JYDO01000069">
    <property type="protein sequence ID" value="KRZ73042.1"/>
    <property type="molecule type" value="Genomic_DNA"/>
</dbReference>
<dbReference type="PANTHER" id="PTHR46599">
    <property type="entry name" value="PIGGYBAC TRANSPOSABLE ELEMENT-DERIVED PROTEIN 4"/>
    <property type="match status" value="1"/>
</dbReference>
<proteinExistence type="predicted"/>
<evidence type="ECO:0000259" key="1">
    <source>
        <dbReference type="Pfam" id="PF13843"/>
    </source>
</evidence>
<comment type="caution">
    <text evidence="2">The sequence shown here is derived from an EMBL/GenBank/DDBJ whole genome shotgun (WGS) entry which is preliminary data.</text>
</comment>
<keyword evidence="3" id="KW-1185">Reference proteome</keyword>
<dbReference type="Pfam" id="PF13843">
    <property type="entry name" value="DDE_Tnp_1_7"/>
    <property type="match status" value="1"/>
</dbReference>
<gene>
    <name evidence="2" type="ORF">T10_12983</name>
</gene>
<organism evidence="2 3">
    <name type="scientific">Trichinella papuae</name>
    <dbReference type="NCBI Taxonomy" id="268474"/>
    <lineage>
        <taxon>Eukaryota</taxon>
        <taxon>Metazoa</taxon>
        <taxon>Ecdysozoa</taxon>
        <taxon>Nematoda</taxon>
        <taxon>Enoplea</taxon>
        <taxon>Dorylaimia</taxon>
        <taxon>Trichinellida</taxon>
        <taxon>Trichinellidae</taxon>
        <taxon>Trichinella</taxon>
    </lineage>
</organism>
<reference evidence="2 3" key="1">
    <citation type="submission" date="2015-01" db="EMBL/GenBank/DDBJ databases">
        <title>Evolution of Trichinella species and genotypes.</title>
        <authorList>
            <person name="Korhonen P.K."/>
            <person name="Edoardo P."/>
            <person name="Giuseppe L.R."/>
            <person name="Gasser R.B."/>
        </authorList>
    </citation>
    <scope>NUCLEOTIDE SEQUENCE [LARGE SCALE GENOMIC DNA]</scope>
    <source>
        <strain evidence="2">ISS1980</strain>
    </source>
</reference>